<keyword evidence="1" id="KW-0812">Transmembrane</keyword>
<name>A0A8W8LJR3_MAGGI</name>
<keyword evidence="1" id="KW-1133">Transmembrane helix</keyword>
<reference evidence="2" key="1">
    <citation type="submission" date="2022-08" db="UniProtKB">
        <authorList>
            <consortium name="EnsemblMetazoa"/>
        </authorList>
    </citation>
    <scope>IDENTIFICATION</scope>
    <source>
        <strain evidence="2">05x7-T-G4-1.051#20</strain>
    </source>
</reference>
<evidence type="ECO:0000256" key="1">
    <source>
        <dbReference type="SAM" id="Phobius"/>
    </source>
</evidence>
<feature type="transmembrane region" description="Helical" evidence="1">
    <location>
        <begin position="165"/>
        <end position="190"/>
    </location>
</feature>
<dbReference type="Proteomes" id="UP000005408">
    <property type="component" value="Unassembled WGS sequence"/>
</dbReference>
<organism evidence="2 3">
    <name type="scientific">Magallana gigas</name>
    <name type="common">Pacific oyster</name>
    <name type="synonym">Crassostrea gigas</name>
    <dbReference type="NCBI Taxonomy" id="29159"/>
    <lineage>
        <taxon>Eukaryota</taxon>
        <taxon>Metazoa</taxon>
        <taxon>Spiralia</taxon>
        <taxon>Lophotrochozoa</taxon>
        <taxon>Mollusca</taxon>
        <taxon>Bivalvia</taxon>
        <taxon>Autobranchia</taxon>
        <taxon>Pteriomorphia</taxon>
        <taxon>Ostreida</taxon>
        <taxon>Ostreoidea</taxon>
        <taxon>Ostreidae</taxon>
        <taxon>Magallana</taxon>
    </lineage>
</organism>
<protein>
    <submittedName>
        <fullName evidence="2">Uncharacterized protein</fullName>
    </submittedName>
</protein>
<feature type="transmembrane region" description="Helical" evidence="1">
    <location>
        <begin position="134"/>
        <end position="153"/>
    </location>
</feature>
<keyword evidence="3" id="KW-1185">Reference proteome</keyword>
<sequence length="237" mass="27051">MEVDFGITPAHKQRENSLIPVLLELTEMPRELQTLNYIDGTSKETNLASKVYDACLFGGLANGTPLRVIRRKDTDNWGIPLTYFSDDIEKREKINDEARSQQIDELCSELVVKLNSCRYTTNYFLYKQSFWRRLWCSLILGVQGLGTILLLLFLISGEGDITEEILVGACSTLVVVPIVAISIIICCCYVKKKTLKDETVLNRIVGKYLHDNYKTLKVLTLLRSSEEVTDFDLCKYY</sequence>
<evidence type="ECO:0000313" key="3">
    <source>
        <dbReference type="Proteomes" id="UP000005408"/>
    </source>
</evidence>
<accession>A0A8W8LJR3</accession>
<proteinExistence type="predicted"/>
<evidence type="ECO:0000313" key="2">
    <source>
        <dbReference type="EnsemblMetazoa" id="G28336.1:cds"/>
    </source>
</evidence>
<dbReference type="AlphaFoldDB" id="A0A8W8LJR3"/>
<keyword evidence="1" id="KW-0472">Membrane</keyword>
<dbReference type="EnsemblMetazoa" id="G28336.1">
    <property type="protein sequence ID" value="G28336.1:cds"/>
    <property type="gene ID" value="G28336"/>
</dbReference>